<accession>A0A5J6SHN8</accession>
<reference evidence="2 3" key="1">
    <citation type="submission" date="2018-07" db="EMBL/GenBank/DDBJ databases">
        <title>Complete genome sequence of Psychrobacillus sp. PB01, isolated from iceberg, and comparative genome analysis of Psychrobacillus strains.</title>
        <authorList>
            <person name="Lee P.C."/>
        </authorList>
    </citation>
    <scope>NUCLEOTIDE SEQUENCE [LARGE SCALE GENOMIC DNA]</scope>
    <source>
        <strain evidence="2 3">PB01</strain>
    </source>
</reference>
<feature type="transmembrane region" description="Helical" evidence="1">
    <location>
        <begin position="109"/>
        <end position="134"/>
    </location>
</feature>
<organism evidence="2 3">
    <name type="scientific">Psychrobacillus glaciei</name>
    <dbReference type="NCBI Taxonomy" id="2283160"/>
    <lineage>
        <taxon>Bacteria</taxon>
        <taxon>Bacillati</taxon>
        <taxon>Bacillota</taxon>
        <taxon>Bacilli</taxon>
        <taxon>Bacillales</taxon>
        <taxon>Bacillaceae</taxon>
        <taxon>Psychrobacillus</taxon>
    </lineage>
</organism>
<dbReference type="Proteomes" id="UP000325517">
    <property type="component" value="Chromosome"/>
</dbReference>
<keyword evidence="3" id="KW-1185">Reference proteome</keyword>
<sequence length="165" mass="19176">MTLSLQFVSLLLLMVSGILIGAIIEGTRFLTGSFSKRSFIFKSRIGIEVIIWISLGLGTFFLLYEVRDGVWRVYDPLAQLLGILLYEKLFQPAFQLTGRIFLRLIVKPIWFILHAFITLIGKISSLIFLLILVITKPFRYIYLKTLHLALQKKPNFRYNKKYTKN</sequence>
<feature type="transmembrane region" description="Helical" evidence="1">
    <location>
        <begin position="6"/>
        <end position="24"/>
    </location>
</feature>
<keyword evidence="1" id="KW-0812">Transmembrane</keyword>
<dbReference type="RefSeq" id="WP_151698350.1">
    <property type="nucleotide sequence ID" value="NZ_CP031223.1"/>
</dbReference>
<dbReference type="KEGG" id="psyo:PB01_00330"/>
<feature type="transmembrane region" description="Helical" evidence="1">
    <location>
        <begin position="45"/>
        <end position="64"/>
    </location>
</feature>
<proteinExistence type="predicted"/>
<dbReference type="EMBL" id="CP031223">
    <property type="protein sequence ID" value="QFF97400.1"/>
    <property type="molecule type" value="Genomic_DNA"/>
</dbReference>
<dbReference type="OrthoDB" id="2452115at2"/>
<gene>
    <name evidence="2" type="ORF">PB01_00330</name>
</gene>
<evidence type="ECO:0008006" key="4">
    <source>
        <dbReference type="Google" id="ProtNLM"/>
    </source>
</evidence>
<dbReference type="InterPro" id="IPR019074">
    <property type="entry name" value="YabQ"/>
</dbReference>
<evidence type="ECO:0000313" key="3">
    <source>
        <dbReference type="Proteomes" id="UP000325517"/>
    </source>
</evidence>
<name>A0A5J6SHN8_9BACI</name>
<keyword evidence="1" id="KW-0472">Membrane</keyword>
<dbReference type="AlphaFoldDB" id="A0A5J6SHN8"/>
<dbReference type="NCBIfam" id="TIGR02893">
    <property type="entry name" value="spore_yabQ"/>
    <property type="match status" value="1"/>
</dbReference>
<dbReference type="Pfam" id="PF09578">
    <property type="entry name" value="Spore_YabQ"/>
    <property type="match status" value="1"/>
</dbReference>
<evidence type="ECO:0000313" key="2">
    <source>
        <dbReference type="EMBL" id="QFF97400.1"/>
    </source>
</evidence>
<keyword evidence="1" id="KW-1133">Transmembrane helix</keyword>
<protein>
    <recommendedName>
        <fullName evidence="4">Spore cortex biosynthesis protein YabQ</fullName>
    </recommendedName>
</protein>
<evidence type="ECO:0000256" key="1">
    <source>
        <dbReference type="SAM" id="Phobius"/>
    </source>
</evidence>